<comment type="caution">
    <text evidence="1">The sequence shown here is derived from an EMBL/GenBank/DDBJ whole genome shotgun (WGS) entry which is preliminary data.</text>
</comment>
<reference evidence="1 2" key="2">
    <citation type="journal article" date="2022" name="Mol. Ecol. Resour.">
        <title>The genomes of chicory, endive, great burdock and yacon provide insights into Asteraceae paleo-polyploidization history and plant inulin production.</title>
        <authorList>
            <person name="Fan W."/>
            <person name="Wang S."/>
            <person name="Wang H."/>
            <person name="Wang A."/>
            <person name="Jiang F."/>
            <person name="Liu H."/>
            <person name="Zhao H."/>
            <person name="Xu D."/>
            <person name="Zhang Y."/>
        </authorList>
    </citation>
    <scope>NUCLEOTIDE SEQUENCE [LARGE SCALE GENOMIC DNA]</scope>
    <source>
        <strain evidence="2">cv. Niubang</strain>
    </source>
</reference>
<reference evidence="2" key="1">
    <citation type="journal article" date="2022" name="Mol. Ecol. Resour.">
        <title>The genomes of chicory, endive, great burdock and yacon provide insights into Asteraceae palaeo-polyploidization history and plant inulin production.</title>
        <authorList>
            <person name="Fan W."/>
            <person name="Wang S."/>
            <person name="Wang H."/>
            <person name="Wang A."/>
            <person name="Jiang F."/>
            <person name="Liu H."/>
            <person name="Zhao H."/>
            <person name="Xu D."/>
            <person name="Zhang Y."/>
        </authorList>
    </citation>
    <scope>NUCLEOTIDE SEQUENCE [LARGE SCALE GENOMIC DNA]</scope>
    <source>
        <strain evidence="2">cv. Niubang</strain>
    </source>
</reference>
<evidence type="ECO:0000313" key="2">
    <source>
        <dbReference type="Proteomes" id="UP001055879"/>
    </source>
</evidence>
<proteinExistence type="predicted"/>
<organism evidence="1 2">
    <name type="scientific">Arctium lappa</name>
    <name type="common">Greater burdock</name>
    <name type="synonym">Lappa major</name>
    <dbReference type="NCBI Taxonomy" id="4217"/>
    <lineage>
        <taxon>Eukaryota</taxon>
        <taxon>Viridiplantae</taxon>
        <taxon>Streptophyta</taxon>
        <taxon>Embryophyta</taxon>
        <taxon>Tracheophyta</taxon>
        <taxon>Spermatophyta</taxon>
        <taxon>Magnoliopsida</taxon>
        <taxon>eudicotyledons</taxon>
        <taxon>Gunneridae</taxon>
        <taxon>Pentapetalae</taxon>
        <taxon>asterids</taxon>
        <taxon>campanulids</taxon>
        <taxon>Asterales</taxon>
        <taxon>Asteraceae</taxon>
        <taxon>Carduoideae</taxon>
        <taxon>Cardueae</taxon>
        <taxon>Arctiinae</taxon>
        <taxon>Arctium</taxon>
    </lineage>
</organism>
<gene>
    <name evidence="1" type="ORF">L6452_28984</name>
</gene>
<dbReference type="Proteomes" id="UP001055879">
    <property type="component" value="Linkage Group LG10"/>
</dbReference>
<keyword evidence="2" id="KW-1185">Reference proteome</keyword>
<name>A0ACB8ZEZ4_ARCLA</name>
<dbReference type="EMBL" id="CM042056">
    <property type="protein sequence ID" value="KAI3696592.1"/>
    <property type="molecule type" value="Genomic_DNA"/>
</dbReference>
<sequence>MLKNRNTKKSHLQNPKGEAIFTSSFPFVLQFCKVKNIYIFRLPSIMLKTINIAYAFTLITSSYFLDGVVGKGVLTLKATGIDATLLTSKIESNRTIIVDIHGPEELRSIQDAINSIPDGNQNWVIIHVKKGIYREKVTIPREKTHIFLRGSGMTKTAIVWSQSSENNYESSTFKVEAPNFVAYGISFKNEAPTGIANTSHNQSVAAYVGADKVAFYSCGFYSNHNTLLDNKGRHYYDGCYIQGSIDVIFGRARSIFHDCEIFVIMDNRMEILGSVTAHTRTSISENTGFVFIRGKVYGIAHAFLGRPKGDHSRVVFANTYMSKTVRPEGWSKWNHNGNLENIYHAEYGCYGPGSATDNRAHWLKKLNDEEAAPFLSMNFIDGRQWTFQGKQFGDLQSFVFGVKAIMEGGDEGIERVEDSKDLQQQSKALDKLTDHVEDRQLDSTRVQEAMASIAASKEADLNAMRLREKELAAVKINAAEVDIIANELELDKKVAERTLREHKGDAVAAIRHLLHVGNL</sequence>
<evidence type="ECO:0000313" key="1">
    <source>
        <dbReference type="EMBL" id="KAI3696592.1"/>
    </source>
</evidence>
<accession>A0ACB8ZEZ4</accession>
<protein>
    <submittedName>
        <fullName evidence="1">Uncharacterized protein</fullName>
    </submittedName>
</protein>